<name>A0ABU3R1F3_9GAMM</name>
<dbReference type="RefSeq" id="WP_315946924.1">
    <property type="nucleotide sequence ID" value="NZ_JAWCUA010000007.1"/>
</dbReference>
<dbReference type="Proteomes" id="UP001257914">
    <property type="component" value="Unassembled WGS sequence"/>
</dbReference>
<proteinExistence type="predicted"/>
<keyword evidence="3" id="KW-1185">Reference proteome</keyword>
<evidence type="ECO:0000313" key="2">
    <source>
        <dbReference type="EMBL" id="MDU0113307.1"/>
    </source>
</evidence>
<comment type="caution">
    <text evidence="2">The sequence shown here is derived from an EMBL/GenBank/DDBJ whole genome shotgun (WGS) entry which is preliminary data.</text>
</comment>
<reference evidence="2 3" key="1">
    <citation type="submission" date="2023-10" db="EMBL/GenBank/DDBJ databases">
        <title>Psychrosphaera aquimaarina strain SW33 isolated from seawater.</title>
        <authorList>
            <person name="Bayburt H."/>
            <person name="Kim J.M."/>
            <person name="Choi B.J."/>
            <person name="Jeon C.O."/>
        </authorList>
    </citation>
    <scope>NUCLEOTIDE SEQUENCE [LARGE SCALE GENOMIC DNA]</scope>
    <source>
        <strain evidence="2 3">KCTC 52743</strain>
    </source>
</reference>
<feature type="chain" id="PRO_5045924955" evidence="1">
    <location>
        <begin position="19"/>
        <end position="135"/>
    </location>
</feature>
<dbReference type="SUPFAM" id="SSF53850">
    <property type="entry name" value="Periplasmic binding protein-like II"/>
    <property type="match status" value="1"/>
</dbReference>
<protein>
    <submittedName>
        <fullName evidence="2">Phosphate ABC transporter substrate-binding protein</fullName>
    </submittedName>
</protein>
<sequence length="135" mass="14464">MKTLILATSLLFSASAFSGISVIVHPSNPVELDQSEVARIFLGKMKSFPGAGQVIPVNQNEGNSQRADFETTILKKSGTQIKAYWSKLVFTGKGTPPKDVGNDADVIELIKANPSMIGYINDSSVTSDVKVVTTF</sequence>
<gene>
    <name evidence="2" type="ORF">RT723_09930</name>
</gene>
<evidence type="ECO:0000313" key="3">
    <source>
        <dbReference type="Proteomes" id="UP001257914"/>
    </source>
</evidence>
<accession>A0ABU3R1F3</accession>
<dbReference type="EMBL" id="JAWCUA010000007">
    <property type="protein sequence ID" value="MDU0113307.1"/>
    <property type="molecule type" value="Genomic_DNA"/>
</dbReference>
<evidence type="ECO:0000256" key="1">
    <source>
        <dbReference type="SAM" id="SignalP"/>
    </source>
</evidence>
<dbReference type="Gene3D" id="3.40.190.10">
    <property type="entry name" value="Periplasmic binding protein-like II"/>
    <property type="match status" value="1"/>
</dbReference>
<organism evidence="2 3">
    <name type="scientific">Psychrosphaera aquimarina</name>
    <dbReference type="NCBI Taxonomy" id="2044854"/>
    <lineage>
        <taxon>Bacteria</taxon>
        <taxon>Pseudomonadati</taxon>
        <taxon>Pseudomonadota</taxon>
        <taxon>Gammaproteobacteria</taxon>
        <taxon>Alteromonadales</taxon>
        <taxon>Pseudoalteromonadaceae</taxon>
        <taxon>Psychrosphaera</taxon>
    </lineage>
</organism>
<keyword evidence="1" id="KW-0732">Signal</keyword>
<feature type="signal peptide" evidence="1">
    <location>
        <begin position="1"/>
        <end position="18"/>
    </location>
</feature>